<evidence type="ECO:0000256" key="1">
    <source>
        <dbReference type="RuleBase" id="RU367126"/>
    </source>
</evidence>
<evidence type="ECO:0000256" key="2">
    <source>
        <dbReference type="SAM" id="MobiDB-lite"/>
    </source>
</evidence>
<organism evidence="3 4">
    <name type="scientific">Nesidiocoris tenuis</name>
    <dbReference type="NCBI Taxonomy" id="355587"/>
    <lineage>
        <taxon>Eukaryota</taxon>
        <taxon>Metazoa</taxon>
        <taxon>Ecdysozoa</taxon>
        <taxon>Arthropoda</taxon>
        <taxon>Hexapoda</taxon>
        <taxon>Insecta</taxon>
        <taxon>Pterygota</taxon>
        <taxon>Neoptera</taxon>
        <taxon>Paraneoptera</taxon>
        <taxon>Hemiptera</taxon>
        <taxon>Heteroptera</taxon>
        <taxon>Panheteroptera</taxon>
        <taxon>Cimicomorpha</taxon>
        <taxon>Miridae</taxon>
        <taxon>Dicyphina</taxon>
        <taxon>Nesidiocoris</taxon>
    </lineage>
</organism>
<feature type="region of interest" description="Disordered" evidence="2">
    <location>
        <begin position="205"/>
        <end position="234"/>
    </location>
</feature>
<evidence type="ECO:0000313" key="3">
    <source>
        <dbReference type="EMBL" id="CAB0013682.1"/>
    </source>
</evidence>
<protein>
    <recommendedName>
        <fullName evidence="1">Branchpoint-bridging protein</fullName>
    </recommendedName>
</protein>
<keyword evidence="1" id="KW-0539">Nucleus</keyword>
<proteinExistence type="inferred from homology"/>
<reference evidence="3 4" key="1">
    <citation type="submission" date="2020-02" db="EMBL/GenBank/DDBJ databases">
        <authorList>
            <person name="Ferguson B K."/>
        </authorList>
    </citation>
    <scope>NUCLEOTIDE SEQUENCE [LARGE SCALE GENOMIC DNA]</scope>
</reference>
<feature type="compositionally biased region" description="Pro residues" evidence="2">
    <location>
        <begin position="118"/>
        <end position="167"/>
    </location>
</feature>
<keyword evidence="1" id="KW-0508">mRNA splicing</keyword>
<dbReference type="PRINTS" id="PR01217">
    <property type="entry name" value="PRICHEXTENSN"/>
</dbReference>
<sequence>MIEHYMDTHGVILEEELLEFEDQDRFMSWKEGTEQLEVCQFTCRSGPHDRREYVIRYYRLYNPLHWMHRKKFWPPIVRVSDKVMIPQEEHPDINFVGLLIGPRGNTLKFTAATSSMPPQTPPPWTQMPPPMWGQPMAPPPSVATTSAPPPPSGPPPPPTTMPPPGPSPVTGSPAPMPPWTQMPPPMYWPMAPPYMSAPPIPPPGMPNAALPPPPPPPDTNPLMTAPPPPPPPSSTKFEELSHISEVSRLISSRHLKISFLQELKEPEELHHTLPVDSNRTFLSIVYLEKKFNCSGGEGQLSTYRI</sequence>
<dbReference type="OrthoDB" id="10021397at2759"/>
<dbReference type="GO" id="GO:0048024">
    <property type="term" value="P:regulation of mRNA splicing, via spliceosome"/>
    <property type="evidence" value="ECO:0007669"/>
    <property type="project" value="TreeGrafter"/>
</dbReference>
<dbReference type="SUPFAM" id="SSF54791">
    <property type="entry name" value="Eukaryotic type KH-domain (KH-domain type I)"/>
    <property type="match status" value="1"/>
</dbReference>
<dbReference type="PANTHER" id="PTHR11208">
    <property type="entry name" value="RNA-BINDING PROTEIN RELATED"/>
    <property type="match status" value="1"/>
</dbReference>
<dbReference type="InterPro" id="IPR045071">
    <property type="entry name" value="BBP-like"/>
</dbReference>
<evidence type="ECO:0000313" key="4">
    <source>
        <dbReference type="Proteomes" id="UP000479000"/>
    </source>
</evidence>
<comment type="function">
    <text evidence="1">Necessary for the splicing of pre-mRNA. Has a role in the recognition of the branch site (5'-UACUAAC-3'), the pyrimidine tract and the 3'-splice site at the 3'-end of introns.</text>
</comment>
<keyword evidence="1" id="KW-0507">mRNA processing</keyword>
<dbReference type="PANTHER" id="PTHR11208:SF45">
    <property type="entry name" value="SPLICING FACTOR 1"/>
    <property type="match status" value="1"/>
</dbReference>
<accession>A0A6H5HAW4</accession>
<dbReference type="GO" id="GO:0045131">
    <property type="term" value="F:pre-mRNA branch point binding"/>
    <property type="evidence" value="ECO:0007669"/>
    <property type="project" value="UniProtKB-UniRule"/>
</dbReference>
<feature type="region of interest" description="Disordered" evidence="2">
    <location>
        <begin position="111"/>
        <end position="177"/>
    </location>
</feature>
<name>A0A6H5HAW4_9HEMI</name>
<gene>
    <name evidence="3" type="ORF">NTEN_LOCUS18270</name>
</gene>
<dbReference type="GO" id="GO:0005681">
    <property type="term" value="C:spliceosomal complex"/>
    <property type="evidence" value="ECO:0007669"/>
    <property type="project" value="UniProtKB-KW"/>
</dbReference>
<dbReference type="AlphaFoldDB" id="A0A6H5HAW4"/>
<dbReference type="Proteomes" id="UP000479000">
    <property type="component" value="Unassembled WGS sequence"/>
</dbReference>
<feature type="compositionally biased region" description="Pro residues" evidence="2">
    <location>
        <begin position="205"/>
        <end position="233"/>
    </location>
</feature>
<comment type="subcellular location">
    <subcellularLocation>
        <location evidence="1">Nucleus</location>
    </subcellularLocation>
</comment>
<dbReference type="GO" id="GO:0000398">
    <property type="term" value="P:mRNA splicing, via spliceosome"/>
    <property type="evidence" value="ECO:0007669"/>
    <property type="project" value="UniProtKB-UniRule"/>
</dbReference>
<keyword evidence="1" id="KW-0479">Metal-binding</keyword>
<keyword evidence="4" id="KW-1185">Reference proteome</keyword>
<dbReference type="GO" id="GO:0003729">
    <property type="term" value="F:mRNA binding"/>
    <property type="evidence" value="ECO:0007669"/>
    <property type="project" value="TreeGrafter"/>
</dbReference>
<keyword evidence="1" id="KW-0747">Spliceosome</keyword>
<dbReference type="InterPro" id="IPR036612">
    <property type="entry name" value="KH_dom_type_1_sf"/>
</dbReference>
<comment type="similarity">
    <text evidence="1">Belongs to the BBP/SF1 family.</text>
</comment>
<keyword evidence="1" id="KW-0862">Zinc</keyword>
<dbReference type="EMBL" id="CADCXU010026952">
    <property type="protein sequence ID" value="CAB0013682.1"/>
    <property type="molecule type" value="Genomic_DNA"/>
</dbReference>
<dbReference type="Gene3D" id="3.30.1370.10">
    <property type="entry name" value="K Homology domain, type 1"/>
    <property type="match status" value="1"/>
</dbReference>
<keyword evidence="1" id="KW-0863">Zinc-finger</keyword>
<dbReference type="GO" id="GO:0008270">
    <property type="term" value="F:zinc ion binding"/>
    <property type="evidence" value="ECO:0007669"/>
    <property type="project" value="UniProtKB-UniRule"/>
</dbReference>